<evidence type="ECO:0000256" key="1">
    <source>
        <dbReference type="ARBA" id="ARBA00004613"/>
    </source>
</evidence>
<gene>
    <name evidence="6" type="primary">Ccl14</name>
    <name evidence="6" type="ORF">COCCOC_R15570</name>
</gene>
<evidence type="ECO:0000313" key="6">
    <source>
        <dbReference type="EMBL" id="NXE83289.1"/>
    </source>
</evidence>
<feature type="non-terminal residue" evidence="6">
    <location>
        <position position="1"/>
    </location>
</feature>
<reference evidence="6 7" key="1">
    <citation type="submission" date="2019-09" db="EMBL/GenBank/DDBJ databases">
        <title>Bird 10,000 Genomes (B10K) Project - Family phase.</title>
        <authorList>
            <person name="Zhang G."/>
        </authorList>
    </citation>
    <scope>NUCLEOTIDE SEQUENCE [LARGE SCALE GENOMIC DNA]</scope>
    <source>
        <strain evidence="6">B10K-CU-031-03</strain>
        <tissue evidence="6">Muscle</tissue>
    </source>
</reference>
<evidence type="ECO:0000256" key="2">
    <source>
        <dbReference type="ARBA" id="ARBA00022514"/>
    </source>
</evidence>
<dbReference type="GO" id="GO:0008009">
    <property type="term" value="F:chemokine activity"/>
    <property type="evidence" value="ECO:0007669"/>
    <property type="project" value="InterPro"/>
</dbReference>
<dbReference type="GO" id="GO:0006955">
    <property type="term" value="P:immune response"/>
    <property type="evidence" value="ECO:0007669"/>
    <property type="project" value="InterPro"/>
</dbReference>
<keyword evidence="3" id="KW-0964">Secreted</keyword>
<organism evidence="6 7">
    <name type="scientific">Cochlearius cochlearius</name>
    <name type="common">Boat-billed heron</name>
    <dbReference type="NCBI Taxonomy" id="110676"/>
    <lineage>
        <taxon>Eukaryota</taxon>
        <taxon>Metazoa</taxon>
        <taxon>Chordata</taxon>
        <taxon>Craniata</taxon>
        <taxon>Vertebrata</taxon>
        <taxon>Euteleostomi</taxon>
        <taxon>Archelosauria</taxon>
        <taxon>Archosauria</taxon>
        <taxon>Dinosauria</taxon>
        <taxon>Saurischia</taxon>
        <taxon>Theropoda</taxon>
        <taxon>Coelurosauria</taxon>
        <taxon>Aves</taxon>
        <taxon>Neognathae</taxon>
        <taxon>Neoaves</taxon>
        <taxon>Aequornithes</taxon>
        <taxon>Pelecaniformes</taxon>
        <taxon>Ardeidae</taxon>
        <taxon>Cochlearius</taxon>
    </lineage>
</organism>
<dbReference type="Proteomes" id="UP000525205">
    <property type="component" value="Unassembled WGS sequence"/>
</dbReference>
<dbReference type="CDD" id="cd00272">
    <property type="entry name" value="Chemokine_CC"/>
    <property type="match status" value="1"/>
</dbReference>
<keyword evidence="7" id="KW-1185">Reference proteome</keyword>
<comment type="caution">
    <text evidence="6">The sequence shown here is derived from an EMBL/GenBank/DDBJ whole genome shotgun (WGS) entry which is preliminary data.</text>
</comment>
<dbReference type="AlphaFoldDB" id="A0A7K8PV63"/>
<sequence>AHFTATECCFGYAQKVPRRAQSFYKTPSDCSLPAIVLVTSNGNKVCADPSKSWVQNCLKRLQQKK</sequence>
<dbReference type="PANTHER" id="PTHR12015">
    <property type="entry name" value="SMALL INDUCIBLE CYTOKINE A"/>
    <property type="match status" value="1"/>
</dbReference>
<feature type="non-terminal residue" evidence="6">
    <location>
        <position position="65"/>
    </location>
</feature>
<evidence type="ECO:0000256" key="3">
    <source>
        <dbReference type="ARBA" id="ARBA00022525"/>
    </source>
</evidence>
<dbReference type="GO" id="GO:0005615">
    <property type="term" value="C:extracellular space"/>
    <property type="evidence" value="ECO:0007669"/>
    <property type="project" value="UniProtKB-KW"/>
</dbReference>
<evidence type="ECO:0000256" key="4">
    <source>
        <dbReference type="ARBA" id="ARBA00022729"/>
    </source>
</evidence>
<dbReference type="SMART" id="SM00199">
    <property type="entry name" value="SCY"/>
    <property type="match status" value="1"/>
</dbReference>
<dbReference type="InterPro" id="IPR039809">
    <property type="entry name" value="Chemokine_b/g/d"/>
</dbReference>
<proteinExistence type="predicted"/>
<accession>A0A7K8PV63</accession>
<dbReference type="InterPro" id="IPR001811">
    <property type="entry name" value="Chemokine_IL8-like_dom"/>
</dbReference>
<dbReference type="Pfam" id="PF00048">
    <property type="entry name" value="IL8"/>
    <property type="match status" value="1"/>
</dbReference>
<name>A0A7K8PV63_COCCO</name>
<evidence type="ECO:0000313" key="7">
    <source>
        <dbReference type="Proteomes" id="UP000525205"/>
    </source>
</evidence>
<feature type="domain" description="Chemokine interleukin-8-like" evidence="5">
    <location>
        <begin position="5"/>
        <end position="61"/>
    </location>
</feature>
<evidence type="ECO:0000259" key="5">
    <source>
        <dbReference type="SMART" id="SM00199"/>
    </source>
</evidence>
<dbReference type="InterPro" id="IPR036048">
    <property type="entry name" value="Interleukin_8-like_sf"/>
</dbReference>
<dbReference type="SUPFAM" id="SSF54117">
    <property type="entry name" value="Interleukin 8-like chemokines"/>
    <property type="match status" value="1"/>
</dbReference>
<comment type="subcellular location">
    <subcellularLocation>
        <location evidence="1">Secreted</location>
    </subcellularLocation>
</comment>
<keyword evidence="2" id="KW-0202">Cytokine</keyword>
<dbReference type="PANTHER" id="PTHR12015:SF183">
    <property type="entry name" value="C-C MOTIF CHEMOKINE 3"/>
    <property type="match status" value="1"/>
</dbReference>
<protein>
    <submittedName>
        <fullName evidence="6">CCL14 protein</fullName>
    </submittedName>
</protein>
<dbReference type="Gene3D" id="2.40.50.40">
    <property type="match status" value="1"/>
</dbReference>
<keyword evidence="4" id="KW-0732">Signal</keyword>
<dbReference type="EMBL" id="VWPP01000744">
    <property type="protein sequence ID" value="NXE83289.1"/>
    <property type="molecule type" value="Genomic_DNA"/>
</dbReference>